<proteinExistence type="predicted"/>
<organism evidence="2 3">
    <name type="scientific">Peribacillus faecalis</name>
    <dbReference type="NCBI Taxonomy" id="2772559"/>
    <lineage>
        <taxon>Bacteria</taxon>
        <taxon>Bacillati</taxon>
        <taxon>Bacillota</taxon>
        <taxon>Bacilli</taxon>
        <taxon>Bacillales</taxon>
        <taxon>Bacillaceae</taxon>
        <taxon>Peribacillus</taxon>
    </lineage>
</organism>
<protein>
    <submittedName>
        <fullName evidence="2">EAL domain-containing protein</fullName>
    </submittedName>
</protein>
<accession>A0A927CTS4</accession>
<keyword evidence="3" id="KW-1185">Reference proteome</keyword>
<comment type="caution">
    <text evidence="2">The sequence shown here is derived from an EMBL/GenBank/DDBJ whole genome shotgun (WGS) entry which is preliminary data.</text>
</comment>
<evidence type="ECO:0000313" key="3">
    <source>
        <dbReference type="Proteomes" id="UP000602076"/>
    </source>
</evidence>
<gene>
    <name evidence="2" type="ORF">IEO70_04925</name>
</gene>
<dbReference type="PANTHER" id="PTHR33121">
    <property type="entry name" value="CYCLIC DI-GMP PHOSPHODIESTERASE PDEF"/>
    <property type="match status" value="1"/>
</dbReference>
<dbReference type="RefSeq" id="WP_190997249.1">
    <property type="nucleotide sequence ID" value="NZ_JACXSI010000009.1"/>
</dbReference>
<dbReference type="PANTHER" id="PTHR33121:SF70">
    <property type="entry name" value="SIGNALING PROTEIN YKOW"/>
    <property type="match status" value="1"/>
</dbReference>
<sequence length="367" mass="42692">MDTTFTHFIVGHAEMDSIRIIEKVGKHIKELRECICVEELILNKINAEPEFKVLTFEVKVNSALYIFHIHRSFVSGWFDGYIEKKEITDERTQYILNNWEIALQNNEFSLNYQPILNLKSNSCTNVEALIRWKHKEEYISPAVFIPLLEAREQLSQLEYWVIETVFKQICEWQKNDIRIKTHINISNQTLQEDSFLNNFTQLATKYNVSPESIILEITEHSSLTVSESLVSNMTKLAELGVIFAIDDFGAGHTSFSYINTLPISMVKIDKQFIDNGKNNAVLQAIINALNTLNMTIVAEGIETDEMMQQMKWKAIHLIQGYHYSKPVTACQLLPILLKTKLHFKREKANIKHHFSKVKENTYKYRIM</sequence>
<dbReference type="SMART" id="SM00052">
    <property type="entry name" value="EAL"/>
    <property type="match status" value="1"/>
</dbReference>
<dbReference type="SUPFAM" id="SSF141868">
    <property type="entry name" value="EAL domain-like"/>
    <property type="match status" value="1"/>
</dbReference>
<evidence type="ECO:0000259" key="1">
    <source>
        <dbReference type="PROSITE" id="PS50883"/>
    </source>
</evidence>
<dbReference type="CDD" id="cd01948">
    <property type="entry name" value="EAL"/>
    <property type="match status" value="1"/>
</dbReference>
<dbReference type="GO" id="GO:0071111">
    <property type="term" value="F:cyclic-guanylate-specific phosphodiesterase activity"/>
    <property type="evidence" value="ECO:0007669"/>
    <property type="project" value="InterPro"/>
</dbReference>
<dbReference type="Gene3D" id="3.20.20.450">
    <property type="entry name" value="EAL domain"/>
    <property type="match status" value="1"/>
</dbReference>
<dbReference type="InterPro" id="IPR050706">
    <property type="entry name" value="Cyclic-di-GMP_PDE-like"/>
</dbReference>
<reference evidence="2" key="1">
    <citation type="submission" date="2020-09" db="EMBL/GenBank/DDBJ databases">
        <title>Bacillus faecalis sp. nov., a moderately halophilic bacterium isolated from cow faeces.</title>
        <authorList>
            <person name="Jiang L."/>
            <person name="Lee J."/>
        </authorList>
    </citation>
    <scope>NUCLEOTIDE SEQUENCE</scope>
    <source>
        <strain evidence="2">AGMB 02131</strain>
    </source>
</reference>
<dbReference type="InterPro" id="IPR035919">
    <property type="entry name" value="EAL_sf"/>
</dbReference>
<name>A0A927CTS4_9BACI</name>
<dbReference type="InterPro" id="IPR001633">
    <property type="entry name" value="EAL_dom"/>
</dbReference>
<feature type="domain" description="EAL" evidence="1">
    <location>
        <begin position="92"/>
        <end position="340"/>
    </location>
</feature>
<dbReference type="Proteomes" id="UP000602076">
    <property type="component" value="Unassembled WGS sequence"/>
</dbReference>
<dbReference type="Pfam" id="PF00563">
    <property type="entry name" value="EAL"/>
    <property type="match status" value="1"/>
</dbReference>
<dbReference type="PROSITE" id="PS50883">
    <property type="entry name" value="EAL"/>
    <property type="match status" value="1"/>
</dbReference>
<evidence type="ECO:0000313" key="2">
    <source>
        <dbReference type="EMBL" id="MBD3107703.1"/>
    </source>
</evidence>
<dbReference type="AlphaFoldDB" id="A0A927CTS4"/>
<dbReference type="EMBL" id="JACXSI010000009">
    <property type="protein sequence ID" value="MBD3107703.1"/>
    <property type="molecule type" value="Genomic_DNA"/>
</dbReference>